<evidence type="ECO:0000313" key="2">
    <source>
        <dbReference type="Proteomes" id="UP001229421"/>
    </source>
</evidence>
<dbReference type="Proteomes" id="UP001229421">
    <property type="component" value="Unassembled WGS sequence"/>
</dbReference>
<proteinExistence type="predicted"/>
<reference evidence="1" key="1">
    <citation type="journal article" date="2023" name="bioRxiv">
        <title>Improved chromosome-level genome assembly for marigold (Tagetes erecta).</title>
        <authorList>
            <person name="Jiang F."/>
            <person name="Yuan L."/>
            <person name="Wang S."/>
            <person name="Wang H."/>
            <person name="Xu D."/>
            <person name="Wang A."/>
            <person name="Fan W."/>
        </authorList>
    </citation>
    <scope>NUCLEOTIDE SEQUENCE</scope>
    <source>
        <strain evidence="1">WSJ</strain>
        <tissue evidence="1">Leaf</tissue>
    </source>
</reference>
<gene>
    <name evidence="1" type="ORF">QVD17_29861</name>
</gene>
<accession>A0AAD8NFH4</accession>
<sequence length="121" mass="13519">MLVLEYNQRVLSTLKIDHVLLIFICCCHDSNTIMVYRHLVSVVEPGCLCFIYGLIVSKQVTKLPALCLLLDSPLSIPVLSLVLVVDDETISISLIFSEMCDASNISKNLVPYFVYLCAHTI</sequence>
<evidence type="ECO:0000313" key="1">
    <source>
        <dbReference type="EMBL" id="KAK1414120.1"/>
    </source>
</evidence>
<dbReference type="AlphaFoldDB" id="A0AAD8NFH4"/>
<keyword evidence="2" id="KW-1185">Reference proteome</keyword>
<organism evidence="1 2">
    <name type="scientific">Tagetes erecta</name>
    <name type="common">African marigold</name>
    <dbReference type="NCBI Taxonomy" id="13708"/>
    <lineage>
        <taxon>Eukaryota</taxon>
        <taxon>Viridiplantae</taxon>
        <taxon>Streptophyta</taxon>
        <taxon>Embryophyta</taxon>
        <taxon>Tracheophyta</taxon>
        <taxon>Spermatophyta</taxon>
        <taxon>Magnoliopsida</taxon>
        <taxon>eudicotyledons</taxon>
        <taxon>Gunneridae</taxon>
        <taxon>Pentapetalae</taxon>
        <taxon>asterids</taxon>
        <taxon>campanulids</taxon>
        <taxon>Asterales</taxon>
        <taxon>Asteraceae</taxon>
        <taxon>Asteroideae</taxon>
        <taxon>Heliantheae alliance</taxon>
        <taxon>Tageteae</taxon>
        <taxon>Tagetes</taxon>
    </lineage>
</organism>
<dbReference type="EMBL" id="JAUHHV010000008">
    <property type="protein sequence ID" value="KAK1414120.1"/>
    <property type="molecule type" value="Genomic_DNA"/>
</dbReference>
<comment type="caution">
    <text evidence="1">The sequence shown here is derived from an EMBL/GenBank/DDBJ whole genome shotgun (WGS) entry which is preliminary data.</text>
</comment>
<protein>
    <submittedName>
        <fullName evidence="1">Uncharacterized protein</fullName>
    </submittedName>
</protein>
<name>A0AAD8NFH4_TARER</name>